<dbReference type="EMBL" id="UINC01117995">
    <property type="protein sequence ID" value="SVC90818.1"/>
    <property type="molecule type" value="Genomic_DNA"/>
</dbReference>
<accession>A0A382R162</accession>
<evidence type="ECO:0000313" key="1">
    <source>
        <dbReference type="EMBL" id="SVC90818.1"/>
    </source>
</evidence>
<reference evidence="1" key="1">
    <citation type="submission" date="2018-05" db="EMBL/GenBank/DDBJ databases">
        <authorList>
            <person name="Lanie J.A."/>
            <person name="Ng W.-L."/>
            <person name="Kazmierczak K.M."/>
            <person name="Andrzejewski T.M."/>
            <person name="Davidsen T.M."/>
            <person name="Wayne K.J."/>
            <person name="Tettelin H."/>
            <person name="Glass J.I."/>
            <person name="Rusch D."/>
            <person name="Podicherti R."/>
            <person name="Tsui H.-C.T."/>
            <person name="Winkler M.E."/>
        </authorList>
    </citation>
    <scope>NUCLEOTIDE SEQUENCE</scope>
</reference>
<sequence length="37" mass="3939">TLQMGGVGLATAEHARDVLALTMAADRSCKENKPIRI</sequence>
<proteinExistence type="predicted"/>
<feature type="non-terminal residue" evidence="1">
    <location>
        <position position="1"/>
    </location>
</feature>
<gene>
    <name evidence="1" type="ORF">METZ01_LOCUS343672</name>
</gene>
<name>A0A382R162_9ZZZZ</name>
<organism evidence="1">
    <name type="scientific">marine metagenome</name>
    <dbReference type="NCBI Taxonomy" id="408172"/>
    <lineage>
        <taxon>unclassified sequences</taxon>
        <taxon>metagenomes</taxon>
        <taxon>ecological metagenomes</taxon>
    </lineage>
</organism>
<dbReference type="AlphaFoldDB" id="A0A382R162"/>
<protein>
    <submittedName>
        <fullName evidence="1">Uncharacterized protein</fullName>
    </submittedName>
</protein>